<keyword evidence="9" id="KW-0157">Chromophore</keyword>
<comment type="similarity">
    <text evidence="3">Belongs to the fucoxanthin chlorophyll protein family.</text>
</comment>
<comment type="subunit">
    <text evidence="8">The LHC complex of chromophytic algae is composed of fucoxanthin, chlorophyll A and C bound non-covalently by fucoxanthin chlorophyll proteins (FCPs). The ratio of the pigments in LHC; fucoxanthin: chlorophyll C: chlorophyll A; (0.6-1): (0.1-0.3): (1).</text>
</comment>
<dbReference type="GO" id="GO:0030076">
    <property type="term" value="C:light-harvesting complex"/>
    <property type="evidence" value="ECO:0007669"/>
    <property type="project" value="UniProtKB-KW"/>
</dbReference>
<evidence type="ECO:0000256" key="3">
    <source>
        <dbReference type="ARBA" id="ARBA00005933"/>
    </source>
</evidence>
<sequence>MKFAVLASLLASAAAFAPAQQGTSSTALKASPWDSKLGVQAPLGFFDPLGMLKDAPEEYFEELRAKELKHGRIAQLAFLGNIVVLSGARFPGSLSYDGTKFADLPSHGIEAIQAVPHAGLVQIFMFIAAVEIGSSTLKGDFKGDFTAVNSDWSDRWAKLSPDTKQKKMQIELNNGRAAMMGIWGLVTHELIGNLDSMPIISGGGAPSLPSVSLPF</sequence>
<gene>
    <name evidence="11" type="ORF">SEMRO_147_G067990.1</name>
</gene>
<dbReference type="OrthoDB" id="423598at2759"/>
<evidence type="ECO:0000256" key="9">
    <source>
        <dbReference type="PIRSR" id="PIRSR601344-1"/>
    </source>
</evidence>
<feature type="binding site" evidence="9">
    <location>
        <position position="67"/>
    </location>
    <ligand>
        <name>chlorophyll a</name>
        <dbReference type="ChEBI" id="CHEBI:58416"/>
        <label>1</label>
    </ligand>
</feature>
<keyword evidence="4" id="KW-0150">Chloroplast</keyword>
<evidence type="ECO:0000256" key="2">
    <source>
        <dbReference type="ARBA" id="ARBA00004229"/>
    </source>
</evidence>
<evidence type="ECO:0000256" key="1">
    <source>
        <dbReference type="ARBA" id="ARBA00004022"/>
    </source>
</evidence>
<keyword evidence="7" id="KW-0437">Light-harvesting polypeptide</keyword>
<comment type="subcellular location">
    <subcellularLocation>
        <location evidence="2">Plastid</location>
        <location evidence="2">Chloroplast</location>
    </subcellularLocation>
</comment>
<keyword evidence="9" id="KW-0148">Chlorophyll</keyword>
<dbReference type="Proteomes" id="UP001153069">
    <property type="component" value="Unassembled WGS sequence"/>
</dbReference>
<feature type="chain" id="PRO_5040391892" evidence="10">
    <location>
        <begin position="16"/>
        <end position="215"/>
    </location>
</feature>
<evidence type="ECO:0000313" key="11">
    <source>
        <dbReference type="EMBL" id="CAB9502830.1"/>
    </source>
</evidence>
<dbReference type="GO" id="GO:0009765">
    <property type="term" value="P:photosynthesis, light harvesting"/>
    <property type="evidence" value="ECO:0007669"/>
    <property type="project" value="InterPro"/>
</dbReference>
<evidence type="ECO:0000256" key="6">
    <source>
        <dbReference type="ARBA" id="ARBA00022640"/>
    </source>
</evidence>
<dbReference type="Pfam" id="PF00504">
    <property type="entry name" value="Chloroa_b-bind"/>
    <property type="match status" value="1"/>
</dbReference>
<keyword evidence="12" id="KW-1185">Reference proteome</keyword>
<dbReference type="GO" id="GO:0016168">
    <property type="term" value="F:chlorophyll binding"/>
    <property type="evidence" value="ECO:0007669"/>
    <property type="project" value="UniProtKB-KW"/>
</dbReference>
<name>A0A9N8DJ08_9STRA</name>
<proteinExistence type="inferred from homology"/>
<dbReference type="EMBL" id="CAICTM010000146">
    <property type="protein sequence ID" value="CAB9502830.1"/>
    <property type="molecule type" value="Genomic_DNA"/>
</dbReference>
<evidence type="ECO:0000256" key="7">
    <source>
        <dbReference type="ARBA" id="ARBA00023243"/>
    </source>
</evidence>
<dbReference type="InterPro" id="IPR022796">
    <property type="entry name" value="Chloroa_b-bind"/>
</dbReference>
<evidence type="ECO:0000256" key="4">
    <source>
        <dbReference type="ARBA" id="ARBA00022528"/>
    </source>
</evidence>
<comment type="function">
    <text evidence="1">The light-harvesting complex (LHC) functions as a light receptor, it captures and delivers excitation energy to photosystems with which it is closely associated. Energy is transferred from the carotenoid and chlorophyll C (or B) to chlorophyll A and the photosynthetic reaction centers where it is used to synthesize ATP and reducing power.</text>
</comment>
<dbReference type="GO" id="GO:0016020">
    <property type="term" value="C:membrane"/>
    <property type="evidence" value="ECO:0007669"/>
    <property type="project" value="InterPro"/>
</dbReference>
<protein>
    <submittedName>
        <fullName evidence="11">Chloroplastic</fullName>
    </submittedName>
</protein>
<dbReference type="SUPFAM" id="SSF103511">
    <property type="entry name" value="Chlorophyll a-b binding protein"/>
    <property type="match status" value="1"/>
</dbReference>
<keyword evidence="5" id="KW-0602">Photosynthesis</keyword>
<keyword evidence="10" id="KW-0732">Signal</keyword>
<dbReference type="InterPro" id="IPR001344">
    <property type="entry name" value="Chloro_AB-bd_pln"/>
</dbReference>
<organism evidence="11 12">
    <name type="scientific">Seminavis robusta</name>
    <dbReference type="NCBI Taxonomy" id="568900"/>
    <lineage>
        <taxon>Eukaryota</taxon>
        <taxon>Sar</taxon>
        <taxon>Stramenopiles</taxon>
        <taxon>Ochrophyta</taxon>
        <taxon>Bacillariophyta</taxon>
        <taxon>Bacillariophyceae</taxon>
        <taxon>Bacillariophycidae</taxon>
        <taxon>Naviculales</taxon>
        <taxon>Naviculaceae</taxon>
        <taxon>Seminavis</taxon>
    </lineage>
</organism>
<evidence type="ECO:0000256" key="10">
    <source>
        <dbReference type="SAM" id="SignalP"/>
    </source>
</evidence>
<keyword evidence="6" id="KW-0934">Plastid</keyword>
<dbReference type="Gene3D" id="1.10.3460.10">
    <property type="entry name" value="Chlorophyll a/b binding protein domain"/>
    <property type="match status" value="1"/>
</dbReference>
<feature type="binding site" evidence="9">
    <location>
        <position position="72"/>
    </location>
    <ligand>
        <name>chlorophyll a</name>
        <dbReference type="ChEBI" id="CHEBI:58416"/>
        <label>1</label>
    </ligand>
</feature>
<dbReference type="GO" id="GO:0009507">
    <property type="term" value="C:chloroplast"/>
    <property type="evidence" value="ECO:0007669"/>
    <property type="project" value="UniProtKB-SubCell"/>
</dbReference>
<dbReference type="PANTHER" id="PTHR21649">
    <property type="entry name" value="CHLOROPHYLL A/B BINDING PROTEIN"/>
    <property type="match status" value="1"/>
</dbReference>
<dbReference type="AlphaFoldDB" id="A0A9N8DJ08"/>
<reference evidence="11" key="1">
    <citation type="submission" date="2020-06" db="EMBL/GenBank/DDBJ databases">
        <authorList>
            <consortium name="Plant Systems Biology data submission"/>
        </authorList>
    </citation>
    <scope>NUCLEOTIDE SEQUENCE</scope>
    <source>
        <strain evidence="11">D6</strain>
    </source>
</reference>
<accession>A0A9N8DJ08</accession>
<feature type="signal peptide" evidence="10">
    <location>
        <begin position="1"/>
        <end position="15"/>
    </location>
</feature>
<evidence type="ECO:0000256" key="8">
    <source>
        <dbReference type="ARBA" id="ARBA00044011"/>
    </source>
</evidence>
<comment type="caution">
    <text evidence="11">The sequence shown here is derived from an EMBL/GenBank/DDBJ whole genome shotgun (WGS) entry which is preliminary data.</text>
</comment>
<evidence type="ECO:0000256" key="5">
    <source>
        <dbReference type="ARBA" id="ARBA00022531"/>
    </source>
</evidence>
<feature type="binding site" evidence="9">
    <location>
        <position position="66"/>
    </location>
    <ligand>
        <name>chlorophyll a</name>
        <dbReference type="ChEBI" id="CHEBI:58416"/>
        <label>1</label>
    </ligand>
</feature>
<evidence type="ECO:0000313" key="12">
    <source>
        <dbReference type="Proteomes" id="UP001153069"/>
    </source>
</evidence>